<evidence type="ECO:0000313" key="4">
    <source>
        <dbReference type="EMBL" id="OQO07878.1"/>
    </source>
</evidence>
<dbReference type="Pfam" id="PF25130">
    <property type="entry name" value="DUF7820"/>
    <property type="match status" value="1"/>
</dbReference>
<dbReference type="Proteomes" id="UP000192596">
    <property type="component" value="Unassembled WGS sequence"/>
</dbReference>
<comment type="caution">
    <text evidence="4">The sequence shown here is derived from an EMBL/GenBank/DDBJ whole genome shotgun (WGS) entry which is preliminary data.</text>
</comment>
<keyword evidence="2" id="KW-0812">Transmembrane</keyword>
<feature type="region of interest" description="Disordered" evidence="1">
    <location>
        <begin position="629"/>
        <end position="648"/>
    </location>
</feature>
<dbReference type="OrthoDB" id="5384459at2759"/>
<evidence type="ECO:0000256" key="2">
    <source>
        <dbReference type="SAM" id="Phobius"/>
    </source>
</evidence>
<evidence type="ECO:0000313" key="5">
    <source>
        <dbReference type="Proteomes" id="UP000192596"/>
    </source>
</evidence>
<feature type="transmembrane region" description="Helical" evidence="2">
    <location>
        <begin position="357"/>
        <end position="381"/>
    </location>
</feature>
<dbReference type="STRING" id="1507870.A0A1V8T9G6"/>
<dbReference type="InterPro" id="IPR056722">
    <property type="entry name" value="DUF7820"/>
</dbReference>
<reference evidence="5" key="1">
    <citation type="submission" date="2017-03" db="EMBL/GenBank/DDBJ databases">
        <title>Genomes of endolithic fungi from Antarctica.</title>
        <authorList>
            <person name="Coleine C."/>
            <person name="Masonjones S."/>
            <person name="Stajich J.E."/>
        </authorList>
    </citation>
    <scope>NUCLEOTIDE SEQUENCE [LARGE SCALE GENOMIC DNA]</scope>
    <source>
        <strain evidence="5">CCFEE 5527</strain>
    </source>
</reference>
<keyword evidence="5" id="KW-1185">Reference proteome</keyword>
<feature type="region of interest" description="Disordered" evidence="1">
    <location>
        <begin position="23"/>
        <end position="56"/>
    </location>
</feature>
<feature type="compositionally biased region" description="Low complexity" evidence="1">
    <location>
        <begin position="629"/>
        <end position="638"/>
    </location>
</feature>
<dbReference type="InParanoid" id="A0A1V8T9G6"/>
<organism evidence="4 5">
    <name type="scientific">Cryoendolithus antarcticus</name>
    <dbReference type="NCBI Taxonomy" id="1507870"/>
    <lineage>
        <taxon>Eukaryota</taxon>
        <taxon>Fungi</taxon>
        <taxon>Dikarya</taxon>
        <taxon>Ascomycota</taxon>
        <taxon>Pezizomycotina</taxon>
        <taxon>Dothideomycetes</taxon>
        <taxon>Dothideomycetidae</taxon>
        <taxon>Cladosporiales</taxon>
        <taxon>Cladosporiaceae</taxon>
        <taxon>Cryoendolithus</taxon>
    </lineage>
</organism>
<gene>
    <name evidence="4" type="ORF">B0A48_06670</name>
</gene>
<keyword evidence="2" id="KW-0472">Membrane</keyword>
<dbReference type="EMBL" id="NAJO01000013">
    <property type="protein sequence ID" value="OQO07878.1"/>
    <property type="molecule type" value="Genomic_DNA"/>
</dbReference>
<proteinExistence type="predicted"/>
<accession>A0A1V8T9G6</accession>
<feature type="compositionally biased region" description="Basic and acidic residues" evidence="1">
    <location>
        <begin position="94"/>
        <end position="107"/>
    </location>
</feature>
<feature type="compositionally biased region" description="Low complexity" evidence="1">
    <location>
        <begin position="122"/>
        <end position="136"/>
    </location>
</feature>
<dbReference type="PANTHER" id="PTHR42078">
    <property type="entry name" value="GLUCAN 1, 4-ALPHA-GLUCOSIDASE"/>
    <property type="match status" value="1"/>
</dbReference>
<keyword evidence="2" id="KW-1133">Transmembrane helix</keyword>
<dbReference type="AlphaFoldDB" id="A0A1V8T9G6"/>
<feature type="region of interest" description="Disordered" evidence="1">
    <location>
        <begin position="76"/>
        <end position="197"/>
    </location>
</feature>
<sequence length="752" mass="81212">MDHNHDRDCGMHYNPNVFDDEYAVNGTDGVADGFRPRRDSGDSELQQQREPPVRTVSAHYASTAGATMAHALLNRHSTRKSTAQENPFASPEDEGPRLEFERSESLRTESAASYAPGLTRRSTSSASSVNYASSHSPRFGASGPIHPYGMYQQGTVPRSPSGATSSTVRAPNRQSSLREVPQHPYAMYPQGVSEDEPAEDETLIAPTPVGFPGVATQTYLRVQGPDGEEQDIIGADGHTEQLPPYTKYPEEGPKMPLPPPDLHSRQPVAGTDPGMPLMHQHLAPQMIAPMQGASRVQSMTDQSQLERHSSIDRGVDGHASLPLMEQTISHTTGSTHKSWKEMTWKERRRVKICGLPLMWLLAAVVVVCFVIAVIGGVVGGYKSGSKAGRQWALGTLESTSLLDASIIASPTAVAPTGSYALTLTTPTNVVAGCLVNQAMAGAWSCGLAGSPALAISVGVSPGPKATNGAALYYGSTDTEICYGSQYQFMATDFAPFLTVQDNDDLAKGPAFYFEQTYDKIVVVPENTFAVPPDANAKAKRQNWQLPPGWGQQRQVVNPGERPWFCVWNNTVIEGFIYVTEPIAANWTATTTSSTASATAMGGLASQISPAPTPGPTTMTISGQVVTTTVSSSASSTNTWRNARHDSDADDHTFRRLRARQTAARMPGGLYDTLNMYPYVVKLEERRLPGNAVQPYCQQYQILNNGQYGPVVYPNTQDPVLLMLEESDPPYGKVKRGQADMAGSCHCQWSSGE</sequence>
<feature type="domain" description="DUF7820" evidence="3">
    <location>
        <begin position="399"/>
        <end position="739"/>
    </location>
</feature>
<evidence type="ECO:0000256" key="1">
    <source>
        <dbReference type="SAM" id="MobiDB-lite"/>
    </source>
</evidence>
<evidence type="ECO:0000259" key="3">
    <source>
        <dbReference type="Pfam" id="PF25130"/>
    </source>
</evidence>
<dbReference type="PANTHER" id="PTHR42078:SF1">
    <property type="entry name" value="GLUCAN 1, 4-ALPHA-GLUCOSIDASE"/>
    <property type="match status" value="1"/>
</dbReference>
<name>A0A1V8T9G6_9PEZI</name>
<feature type="compositionally biased region" description="Polar residues" evidence="1">
    <location>
        <begin position="152"/>
        <end position="177"/>
    </location>
</feature>
<protein>
    <recommendedName>
        <fullName evidence="3">DUF7820 domain-containing protein</fullName>
    </recommendedName>
</protein>